<dbReference type="STRING" id="1121022.GCA_000376105_02219"/>
<feature type="region of interest" description="Disordered" evidence="1">
    <location>
        <begin position="41"/>
        <end position="62"/>
    </location>
</feature>
<dbReference type="Proteomes" id="UP000017837">
    <property type="component" value="Unassembled WGS sequence"/>
</dbReference>
<gene>
    <name evidence="3" type="ORF">ABENE_14085</name>
</gene>
<evidence type="ECO:0000256" key="2">
    <source>
        <dbReference type="SAM" id="SignalP"/>
    </source>
</evidence>
<keyword evidence="2" id="KW-0732">Signal</keyword>
<protein>
    <recommendedName>
        <fullName evidence="5">DUF2946 domain-containing protein</fullName>
    </recommendedName>
</protein>
<dbReference type="RefSeq" id="WP_018081885.1">
    <property type="nucleotide sequence ID" value="NZ_AQWM01000008.1"/>
</dbReference>
<dbReference type="PATRIC" id="fig|1121022.4.peg.2866"/>
<comment type="caution">
    <text evidence="3">The sequence shown here is derived from an EMBL/GenBank/DDBJ whole genome shotgun (WGS) entry which is preliminary data.</text>
</comment>
<feature type="signal peptide" evidence="2">
    <location>
        <begin position="1"/>
        <end position="31"/>
    </location>
</feature>
<sequence>MKHLRVLLAGMWACVWLLFSLTATSAMPAMAEDAAPMPCHMESMAGMDMDHKPATPSPQSVMPCCSQPTLPAVAEAIALLSRPFVSARLTPEPAAPLINLPARLEPRPPKIA</sequence>
<dbReference type="EMBL" id="AWGB01000030">
    <property type="protein sequence ID" value="ESQ89313.1"/>
    <property type="molecule type" value="Genomic_DNA"/>
</dbReference>
<dbReference type="AlphaFoldDB" id="V4RD33"/>
<reference evidence="3 4" key="1">
    <citation type="journal article" date="2014" name="Nature">
        <title>Sequential evolution of bacterial morphology by co-option of a developmental regulator.</title>
        <authorList>
            <person name="Jiang C."/>
            <person name="Brown P.J."/>
            <person name="Ducret A."/>
            <person name="Brun Y.V."/>
        </authorList>
    </citation>
    <scope>NUCLEOTIDE SEQUENCE [LARGE SCALE GENOMIC DNA]</scope>
    <source>
        <strain evidence="3 4">DSM 16100</strain>
    </source>
</reference>
<accession>V4RD33</accession>
<feature type="chain" id="PRO_5004726637" description="DUF2946 domain-containing protein" evidence="2">
    <location>
        <begin position="32"/>
        <end position="112"/>
    </location>
</feature>
<evidence type="ECO:0008006" key="5">
    <source>
        <dbReference type="Google" id="ProtNLM"/>
    </source>
</evidence>
<name>V4RD33_9CAUL</name>
<dbReference type="OrthoDB" id="9966113at2"/>
<organism evidence="3 4">
    <name type="scientific">Asticcacaulis benevestitus DSM 16100 = ATCC BAA-896</name>
    <dbReference type="NCBI Taxonomy" id="1121022"/>
    <lineage>
        <taxon>Bacteria</taxon>
        <taxon>Pseudomonadati</taxon>
        <taxon>Pseudomonadota</taxon>
        <taxon>Alphaproteobacteria</taxon>
        <taxon>Caulobacterales</taxon>
        <taxon>Caulobacteraceae</taxon>
        <taxon>Asticcacaulis</taxon>
    </lineage>
</organism>
<evidence type="ECO:0000313" key="3">
    <source>
        <dbReference type="EMBL" id="ESQ89313.1"/>
    </source>
</evidence>
<evidence type="ECO:0000256" key="1">
    <source>
        <dbReference type="SAM" id="MobiDB-lite"/>
    </source>
</evidence>
<evidence type="ECO:0000313" key="4">
    <source>
        <dbReference type="Proteomes" id="UP000017837"/>
    </source>
</evidence>
<proteinExistence type="predicted"/>
<keyword evidence="4" id="KW-1185">Reference proteome</keyword>